<evidence type="ECO:0000256" key="5">
    <source>
        <dbReference type="ARBA" id="ARBA00049303"/>
    </source>
</evidence>
<feature type="domain" description="Protein arginine N-methyltransferase" evidence="10">
    <location>
        <begin position="431"/>
        <end position="584"/>
    </location>
</feature>
<dbReference type="FunFam" id="3.40.50.150:FF:000016">
    <property type="entry name" value="Protein arginine N-methyltransferase 6"/>
    <property type="match status" value="1"/>
</dbReference>
<keyword evidence="2 6" id="KW-0808">Transferase</keyword>
<dbReference type="InterPro" id="IPR036236">
    <property type="entry name" value="Znf_C2H2_sf"/>
</dbReference>
<dbReference type="EMBL" id="JAMSHJ010000005">
    <property type="protein sequence ID" value="KAI5410917.1"/>
    <property type="molecule type" value="Genomic_DNA"/>
</dbReference>
<dbReference type="InterPro" id="IPR041661">
    <property type="entry name" value="ZN622/Rei1/Reh1_Znf-C2H2"/>
</dbReference>
<feature type="region of interest" description="Disordered" evidence="7">
    <location>
        <begin position="219"/>
        <end position="240"/>
    </location>
</feature>
<evidence type="ECO:0000256" key="7">
    <source>
        <dbReference type="SAM" id="MobiDB-lite"/>
    </source>
</evidence>
<comment type="caution">
    <text evidence="11">The sequence shown here is derived from an EMBL/GenBank/DDBJ whole genome shotgun (WGS) entry which is preliminary data.</text>
</comment>
<dbReference type="PROSITE" id="PS51678">
    <property type="entry name" value="SAM_MT_PRMT"/>
    <property type="match status" value="1"/>
</dbReference>
<dbReference type="OrthoDB" id="7848332at2759"/>
<dbReference type="Pfam" id="PF12756">
    <property type="entry name" value="zf-C2H2_2"/>
    <property type="match status" value="1"/>
</dbReference>
<dbReference type="InterPro" id="IPR029063">
    <property type="entry name" value="SAM-dependent_MTases_sf"/>
</dbReference>
<dbReference type="CDD" id="cd02440">
    <property type="entry name" value="AdoMet_MTases"/>
    <property type="match status" value="1"/>
</dbReference>
<evidence type="ECO:0000256" key="2">
    <source>
        <dbReference type="ARBA" id="ARBA00022679"/>
    </source>
</evidence>
<dbReference type="Pfam" id="PF08241">
    <property type="entry name" value="Methyltransf_11"/>
    <property type="match status" value="1"/>
</dbReference>
<feature type="compositionally biased region" description="Acidic residues" evidence="7">
    <location>
        <begin position="24"/>
        <end position="42"/>
    </location>
</feature>
<dbReference type="Gramene" id="Psat05G0616700-T1">
    <property type="protein sequence ID" value="KAI5410917.1"/>
    <property type="gene ID" value="KIW84_056167"/>
</dbReference>
<organism evidence="11 12">
    <name type="scientific">Pisum sativum</name>
    <name type="common">Garden pea</name>
    <name type="synonym">Lathyrus oleraceus</name>
    <dbReference type="NCBI Taxonomy" id="3888"/>
    <lineage>
        <taxon>Eukaryota</taxon>
        <taxon>Viridiplantae</taxon>
        <taxon>Streptophyta</taxon>
        <taxon>Embryophyta</taxon>
        <taxon>Tracheophyta</taxon>
        <taxon>Spermatophyta</taxon>
        <taxon>Magnoliopsida</taxon>
        <taxon>eudicotyledons</taxon>
        <taxon>Gunneridae</taxon>
        <taxon>Pentapetalae</taxon>
        <taxon>rosids</taxon>
        <taxon>fabids</taxon>
        <taxon>Fabales</taxon>
        <taxon>Fabaceae</taxon>
        <taxon>Papilionoideae</taxon>
        <taxon>50 kb inversion clade</taxon>
        <taxon>NPAAA clade</taxon>
        <taxon>Hologalegina</taxon>
        <taxon>IRL clade</taxon>
        <taxon>Fabeae</taxon>
        <taxon>Lathyrus</taxon>
    </lineage>
</organism>
<accession>A0A9D5AGL0</accession>
<comment type="catalytic activity">
    <reaction evidence="5">
        <text>L-arginyl-[protein] + S-adenosyl-L-methionine = N(omega)-methyl-L-arginyl-[protein] + S-adenosyl-L-homocysteine + H(+)</text>
        <dbReference type="Rhea" id="RHEA:48100"/>
        <dbReference type="Rhea" id="RHEA-COMP:10532"/>
        <dbReference type="Rhea" id="RHEA-COMP:11990"/>
        <dbReference type="ChEBI" id="CHEBI:15378"/>
        <dbReference type="ChEBI" id="CHEBI:29965"/>
        <dbReference type="ChEBI" id="CHEBI:57856"/>
        <dbReference type="ChEBI" id="CHEBI:59789"/>
        <dbReference type="ChEBI" id="CHEBI:65280"/>
    </reaction>
    <physiologicalReaction direction="left-to-right" evidence="5">
        <dbReference type="Rhea" id="RHEA:48101"/>
    </physiologicalReaction>
</comment>
<dbReference type="Proteomes" id="UP001058974">
    <property type="component" value="Chromosome 5"/>
</dbReference>
<dbReference type="InterPro" id="IPR013216">
    <property type="entry name" value="Methyltransf_11"/>
</dbReference>
<dbReference type="Gene3D" id="3.40.50.150">
    <property type="entry name" value="Vaccinia Virus protein VP39"/>
    <property type="match status" value="1"/>
</dbReference>
<dbReference type="GO" id="GO:0032259">
    <property type="term" value="P:methylation"/>
    <property type="evidence" value="ECO:0007669"/>
    <property type="project" value="UniProtKB-KW"/>
</dbReference>
<proteinExistence type="predicted"/>
<feature type="domain" description="ZN622/Rei1/Reh1 zinc finger C2H2-type" evidence="9">
    <location>
        <begin position="55"/>
        <end position="129"/>
    </location>
</feature>
<keyword evidence="3 6" id="KW-0949">S-adenosyl-L-methionine</keyword>
<protein>
    <submittedName>
        <fullName evidence="11">Uncharacterized protein</fullName>
    </submittedName>
</protein>
<dbReference type="PANTHER" id="PTHR11006:SF89">
    <property type="entry name" value="PROTEIN ARGININE N-METHYLTRANSFERASE 3-RELATED"/>
    <property type="match status" value="1"/>
</dbReference>
<evidence type="ECO:0000256" key="6">
    <source>
        <dbReference type="PROSITE-ProRule" id="PRU01015"/>
    </source>
</evidence>
<dbReference type="SUPFAM" id="SSF57667">
    <property type="entry name" value="beta-beta-alpha zinc fingers"/>
    <property type="match status" value="1"/>
</dbReference>
<keyword evidence="12" id="KW-1185">Reference proteome</keyword>
<dbReference type="Gene3D" id="2.70.160.11">
    <property type="entry name" value="Hnrnp arginine n-methyltransferase1"/>
    <property type="match status" value="1"/>
</dbReference>
<dbReference type="GO" id="GO:0042054">
    <property type="term" value="F:histone methyltransferase activity"/>
    <property type="evidence" value="ECO:0007669"/>
    <property type="project" value="TreeGrafter"/>
</dbReference>
<evidence type="ECO:0000313" key="11">
    <source>
        <dbReference type="EMBL" id="KAI5410917.1"/>
    </source>
</evidence>
<evidence type="ECO:0000313" key="12">
    <source>
        <dbReference type="Proteomes" id="UP001058974"/>
    </source>
</evidence>
<comment type="catalytic activity">
    <reaction evidence="4">
        <text>L-arginyl-[protein] + 2 S-adenosyl-L-methionine = N(omega),N(omega)-dimethyl-L-arginyl-[protein] + 2 S-adenosyl-L-homocysteine + 2 H(+)</text>
        <dbReference type="Rhea" id="RHEA:48096"/>
        <dbReference type="Rhea" id="RHEA-COMP:10532"/>
        <dbReference type="Rhea" id="RHEA-COMP:11991"/>
        <dbReference type="ChEBI" id="CHEBI:15378"/>
        <dbReference type="ChEBI" id="CHEBI:29965"/>
        <dbReference type="ChEBI" id="CHEBI:57856"/>
        <dbReference type="ChEBI" id="CHEBI:59789"/>
        <dbReference type="ChEBI" id="CHEBI:61897"/>
        <dbReference type="EC" id="2.1.1.319"/>
    </reaction>
    <physiologicalReaction direction="left-to-right" evidence="4">
        <dbReference type="Rhea" id="RHEA:48097"/>
    </physiologicalReaction>
</comment>
<evidence type="ECO:0000259" key="9">
    <source>
        <dbReference type="Pfam" id="PF12756"/>
    </source>
</evidence>
<feature type="domain" description="Methyltransferase type 11" evidence="8">
    <location>
        <begin position="313"/>
        <end position="428"/>
    </location>
</feature>
<name>A0A9D5AGL0_PEA</name>
<evidence type="ECO:0000256" key="1">
    <source>
        <dbReference type="ARBA" id="ARBA00022603"/>
    </source>
</evidence>
<dbReference type="Pfam" id="PF22528">
    <property type="entry name" value="PRMT_C"/>
    <property type="match status" value="1"/>
</dbReference>
<evidence type="ECO:0000256" key="3">
    <source>
        <dbReference type="ARBA" id="ARBA00022691"/>
    </source>
</evidence>
<dbReference type="GO" id="GO:0005634">
    <property type="term" value="C:nucleus"/>
    <property type="evidence" value="ECO:0007669"/>
    <property type="project" value="TreeGrafter"/>
</dbReference>
<dbReference type="SUPFAM" id="SSF53335">
    <property type="entry name" value="S-adenosyl-L-methionine-dependent methyltransferases"/>
    <property type="match status" value="1"/>
</dbReference>
<keyword evidence="1 6" id="KW-0489">Methyltransferase</keyword>
<dbReference type="InterPro" id="IPR025799">
    <property type="entry name" value="Arg_MeTrfase"/>
</dbReference>
<evidence type="ECO:0000259" key="10">
    <source>
        <dbReference type="Pfam" id="PF22528"/>
    </source>
</evidence>
<evidence type="ECO:0000256" key="4">
    <source>
        <dbReference type="ARBA" id="ARBA00047384"/>
    </source>
</evidence>
<sequence length="644" mass="71582">MAFKTNQNGNEEEEEKAPYTVEQQEQDDDDEEEVEEQVWDDWEGDDGDSDSDFLCLFCDSNHDSCTSLFQHCASIHHFDFHALRNSLQLDFYASFKLINYIRSKVAESKCWSCGLACQSKDDLQNHLHDVIDFNTITPLWDDDRYLKPFMQDDSLLYNFGDFEEGEDEQTSIMDEDLVTDLKNALETKGVDQDTVKNLVVNDHAYDDCRRKETAFVSDEHSNLPSSSAKELVNGKDSRGCVSSIDKDPEEGSLMGNPPSHIAKHIKKVNESYFGSYSSFGIHREMLSDKARMDAYGQAILKNPSLLNGAVVMDVGCGTGILSLFAAQAGASRVIAVEASAKMAAVASRVAKDNSLLLSKNETRVNGNQKGVVEVVHGMVEEIDKIVELQPHSVDVLLSEWMGYCLLYESMLGSVLYARDRYLKPGGAILPDTATIFVAGFGKGGTSLPFWENVCDFDMSSIGEELVTDAARYPIVDVIDHQDLVTSSTILQTFDLATMKPDEVDFTATASLEPNSSNSENGKTHLNSKTCRWCYGVVLWFDTGFTSRFCRETPAVLSTSPYTPKTHWSQTILTFREPIAIGSGEDNARKPETIGTEVYPAAKIDLRVSIVRSTEHRSIDISMEAAGVSSDGRRRSWPAQLISLQ</sequence>
<reference evidence="11 12" key="1">
    <citation type="journal article" date="2022" name="Nat. Genet.">
        <title>Improved pea reference genome and pan-genome highlight genomic features and evolutionary characteristics.</title>
        <authorList>
            <person name="Yang T."/>
            <person name="Liu R."/>
            <person name="Luo Y."/>
            <person name="Hu S."/>
            <person name="Wang D."/>
            <person name="Wang C."/>
            <person name="Pandey M.K."/>
            <person name="Ge S."/>
            <person name="Xu Q."/>
            <person name="Li N."/>
            <person name="Li G."/>
            <person name="Huang Y."/>
            <person name="Saxena R.K."/>
            <person name="Ji Y."/>
            <person name="Li M."/>
            <person name="Yan X."/>
            <person name="He Y."/>
            <person name="Liu Y."/>
            <person name="Wang X."/>
            <person name="Xiang C."/>
            <person name="Varshney R.K."/>
            <person name="Ding H."/>
            <person name="Gao S."/>
            <person name="Zong X."/>
        </authorList>
    </citation>
    <scope>NUCLEOTIDE SEQUENCE [LARGE SCALE GENOMIC DNA]</scope>
    <source>
        <strain evidence="11 12">cv. Zhongwan 6</strain>
    </source>
</reference>
<feature type="region of interest" description="Disordered" evidence="7">
    <location>
        <begin position="1"/>
        <end position="42"/>
    </location>
</feature>
<dbReference type="AlphaFoldDB" id="A0A9D5AGL0"/>
<gene>
    <name evidence="11" type="ORF">KIW84_056167</name>
</gene>
<dbReference type="PANTHER" id="PTHR11006">
    <property type="entry name" value="PROTEIN ARGININE N-METHYLTRANSFERASE"/>
    <property type="match status" value="1"/>
</dbReference>
<evidence type="ECO:0000259" key="8">
    <source>
        <dbReference type="Pfam" id="PF08241"/>
    </source>
</evidence>
<dbReference type="GO" id="GO:0035242">
    <property type="term" value="F:protein-arginine omega-N asymmetric methyltransferase activity"/>
    <property type="evidence" value="ECO:0007669"/>
    <property type="project" value="UniProtKB-EC"/>
</dbReference>
<dbReference type="InterPro" id="IPR055135">
    <property type="entry name" value="PRMT_dom"/>
</dbReference>